<reference evidence="4" key="1">
    <citation type="journal article" date="2015" name="Genome Announc.">
        <title>Genome sequence of the AIDS-associated pathogen Penicillium marneffei (ATCC18224) and its near taxonomic relative Talaromyces stipitatus (ATCC10500).</title>
        <authorList>
            <person name="Nierman W.C."/>
            <person name="Fedorova-Abrams N.D."/>
            <person name="Andrianopoulos A."/>
        </authorList>
    </citation>
    <scope>NUCLEOTIDE SEQUENCE [LARGE SCALE GENOMIC DNA]</scope>
    <source>
        <strain evidence="4">ATCC 18224 / CBS 334.59 / QM 7333</strain>
    </source>
</reference>
<gene>
    <name evidence="3" type="ORF">PMAA_073340</name>
</gene>
<organism evidence="3 4">
    <name type="scientific">Talaromyces marneffei (strain ATCC 18224 / CBS 334.59 / QM 7333)</name>
    <name type="common">Penicillium marneffei</name>
    <dbReference type="NCBI Taxonomy" id="441960"/>
    <lineage>
        <taxon>Eukaryota</taxon>
        <taxon>Fungi</taxon>
        <taxon>Dikarya</taxon>
        <taxon>Ascomycota</taxon>
        <taxon>Pezizomycotina</taxon>
        <taxon>Eurotiomycetes</taxon>
        <taxon>Eurotiomycetidae</taxon>
        <taxon>Eurotiales</taxon>
        <taxon>Trichocomaceae</taxon>
        <taxon>Talaromyces</taxon>
        <taxon>Talaromyces sect. Talaromyces</taxon>
    </lineage>
</organism>
<feature type="region of interest" description="Disordered" evidence="1">
    <location>
        <begin position="246"/>
        <end position="273"/>
    </location>
</feature>
<dbReference type="PANTHER" id="PTHR13169">
    <property type="entry name" value="UBIQUITIN-LIKE PROTEIN 3 HCG-1 PROTEIN"/>
    <property type="match status" value="1"/>
</dbReference>
<dbReference type="Gene3D" id="3.10.20.90">
    <property type="entry name" value="Phosphatidylinositol 3-kinase Catalytic Subunit, Chain A, domain 1"/>
    <property type="match status" value="1"/>
</dbReference>
<evidence type="ECO:0000313" key="4">
    <source>
        <dbReference type="Proteomes" id="UP000001294"/>
    </source>
</evidence>
<evidence type="ECO:0000259" key="2">
    <source>
        <dbReference type="Pfam" id="PF13881"/>
    </source>
</evidence>
<dbReference type="PANTHER" id="PTHR13169:SF0">
    <property type="entry name" value="UBIQUITIN-LIKE PROTEIN 3"/>
    <property type="match status" value="1"/>
</dbReference>
<feature type="region of interest" description="Disordered" evidence="1">
    <location>
        <begin position="1"/>
        <end position="90"/>
    </location>
</feature>
<dbReference type="InterPro" id="IPR029071">
    <property type="entry name" value="Ubiquitin-like_domsf"/>
</dbReference>
<dbReference type="InterPro" id="IPR039540">
    <property type="entry name" value="UBL3-like_ubiquitin_dom"/>
</dbReference>
<dbReference type="EMBL" id="DS995900">
    <property type="protein sequence ID" value="EEA26258.1"/>
    <property type="molecule type" value="Genomic_DNA"/>
</dbReference>
<dbReference type="STRING" id="441960.B6QAG2"/>
<protein>
    <recommendedName>
        <fullName evidence="2">UBL3-like ubiquitin domain-containing protein</fullName>
    </recommendedName>
</protein>
<feature type="compositionally biased region" description="Low complexity" evidence="1">
    <location>
        <begin position="21"/>
        <end position="63"/>
    </location>
</feature>
<keyword evidence="4" id="KW-1185">Reference proteome</keyword>
<feature type="domain" description="UBL3-like ubiquitin" evidence="2">
    <location>
        <begin position="183"/>
        <end position="255"/>
    </location>
</feature>
<dbReference type="HOGENOM" id="CLU_055856_0_0_1"/>
<sequence length="279" mass="30070">MASNEGNVAALEVNEDADNVETVTTSTPPTTTTTTTTVAVPETTTATENIPTPSASAEPAAEIEAPKEKENGEELSNFQAATATSATTTAPPAVASTAEDIPAAIQPTSISTDGPKSEGPEAVNITERESSDQTQLVKETAEEAGPELVITLLLTTGARHPFKIDKKYLKRRSVKVENDDPFNMSVYTLKELIWREWRSEWEPQPSSPSSIRLISFGKLLDDKSPLSESSLTHDAPNVIHMTVKPQEVVDEEDAKGGKSYSTRDRETTDRSPGCRCVII</sequence>
<dbReference type="AlphaFoldDB" id="B6QAG2"/>
<dbReference type="Pfam" id="PF13881">
    <property type="entry name" value="Rad60-SLD_2"/>
    <property type="match status" value="1"/>
</dbReference>
<evidence type="ECO:0000256" key="1">
    <source>
        <dbReference type="SAM" id="MobiDB-lite"/>
    </source>
</evidence>
<dbReference type="SUPFAM" id="SSF54236">
    <property type="entry name" value="Ubiquitin-like"/>
    <property type="match status" value="1"/>
</dbReference>
<evidence type="ECO:0000313" key="3">
    <source>
        <dbReference type="EMBL" id="EEA26258.1"/>
    </source>
</evidence>
<dbReference type="OrthoDB" id="1043111at2759"/>
<accession>B6QAG2</accession>
<name>B6QAG2_TALMQ</name>
<proteinExistence type="predicted"/>
<dbReference type="InterPro" id="IPR040015">
    <property type="entry name" value="UBL3-like"/>
</dbReference>
<dbReference type="PhylomeDB" id="B6QAG2"/>
<dbReference type="Proteomes" id="UP000001294">
    <property type="component" value="Unassembled WGS sequence"/>
</dbReference>
<feature type="compositionally biased region" description="Low complexity" evidence="1">
    <location>
        <begin position="80"/>
        <end position="90"/>
    </location>
</feature>
<dbReference type="VEuPathDB" id="FungiDB:PMAA_073340"/>